<evidence type="ECO:0000256" key="1">
    <source>
        <dbReference type="SAM" id="SignalP"/>
    </source>
</evidence>
<dbReference type="KEGG" id="euz:DVS28_a4613"/>
<feature type="chain" id="PRO_5039202976" evidence="1">
    <location>
        <begin position="24"/>
        <end position="224"/>
    </location>
</feature>
<accession>A0A346Y477</accession>
<reference evidence="2 3" key="1">
    <citation type="submission" date="2018-09" db="EMBL/GenBank/DDBJ databases">
        <title>Complete genome sequence of Euzebya sp. DY32-46 isolated from seawater of Pacific Ocean.</title>
        <authorList>
            <person name="Xu L."/>
            <person name="Wu Y.-H."/>
            <person name="Xu X.-W."/>
        </authorList>
    </citation>
    <scope>NUCLEOTIDE SEQUENCE [LARGE SCALE GENOMIC DNA]</scope>
    <source>
        <strain evidence="2 3">DY32-46</strain>
    </source>
</reference>
<dbReference type="RefSeq" id="WP_114593479.1">
    <property type="nucleotide sequence ID" value="NZ_CP031165.1"/>
</dbReference>
<evidence type="ECO:0000313" key="2">
    <source>
        <dbReference type="EMBL" id="AXV09274.1"/>
    </source>
</evidence>
<organism evidence="2 3">
    <name type="scientific">Euzebya pacifica</name>
    <dbReference type="NCBI Taxonomy" id="1608957"/>
    <lineage>
        <taxon>Bacteria</taxon>
        <taxon>Bacillati</taxon>
        <taxon>Actinomycetota</taxon>
        <taxon>Nitriliruptoria</taxon>
        <taxon>Euzebyales</taxon>
    </lineage>
</organism>
<gene>
    <name evidence="2" type="ORF">DVS28_a4613</name>
</gene>
<sequence>MRARLSTLIALFAIAALALPAGATPVPGDPDFLPTLRTEQTFFHCASAVKVQNVDAIQGNTPSWDTTAPTTSFTAGGGCGFYDNILSGTAVAGPTNSAIWTGTFDGNLDSIEVELHRLLAGAGGSVTFPALVMTLTVDGSVVYDGDVEGFMWLPSSTGASESATMTFTDLGYLTEHGDGFETREITLQVDSYNEAQTAWVFDASEVPAGLTFNPATATFPTVKV</sequence>
<feature type="signal peptide" evidence="1">
    <location>
        <begin position="1"/>
        <end position="23"/>
    </location>
</feature>
<dbReference type="AlphaFoldDB" id="A0A346Y477"/>
<keyword evidence="3" id="KW-1185">Reference proteome</keyword>
<dbReference type="EMBL" id="CP031165">
    <property type="protein sequence ID" value="AXV09274.1"/>
    <property type="molecule type" value="Genomic_DNA"/>
</dbReference>
<name>A0A346Y477_9ACTN</name>
<keyword evidence="1" id="KW-0732">Signal</keyword>
<dbReference type="OrthoDB" id="3435720at2"/>
<dbReference type="Proteomes" id="UP000264006">
    <property type="component" value="Chromosome"/>
</dbReference>
<protein>
    <submittedName>
        <fullName evidence="2">Uncharacterized protein</fullName>
    </submittedName>
</protein>
<proteinExistence type="predicted"/>
<evidence type="ECO:0000313" key="3">
    <source>
        <dbReference type="Proteomes" id="UP000264006"/>
    </source>
</evidence>